<dbReference type="EMBL" id="CARXXK010001904">
    <property type="protein sequence ID" value="CAI6377860.1"/>
    <property type="molecule type" value="Genomic_DNA"/>
</dbReference>
<reference evidence="2 3" key="1">
    <citation type="submission" date="2023-01" db="EMBL/GenBank/DDBJ databases">
        <authorList>
            <person name="Whitehead M."/>
        </authorList>
    </citation>
    <scope>NUCLEOTIDE SEQUENCE [LARGE SCALE GENOMIC DNA]</scope>
</reference>
<feature type="compositionally biased region" description="Low complexity" evidence="1">
    <location>
        <begin position="26"/>
        <end position="45"/>
    </location>
</feature>
<proteinExistence type="predicted"/>
<name>A0AAV0YAF3_9HEMI</name>
<comment type="caution">
    <text evidence="2">The sequence shown here is derived from an EMBL/GenBank/DDBJ whole genome shotgun (WGS) entry which is preliminary data.</text>
</comment>
<gene>
    <name evidence="2" type="ORF">MEUPH1_LOCUS31059</name>
</gene>
<protein>
    <submittedName>
        <fullName evidence="2">Uncharacterized protein</fullName>
    </submittedName>
</protein>
<feature type="region of interest" description="Disordered" evidence="1">
    <location>
        <begin position="461"/>
        <end position="489"/>
    </location>
</feature>
<evidence type="ECO:0000313" key="2">
    <source>
        <dbReference type="EMBL" id="CAI6377860.1"/>
    </source>
</evidence>
<feature type="compositionally biased region" description="Polar residues" evidence="1">
    <location>
        <begin position="478"/>
        <end position="489"/>
    </location>
</feature>
<keyword evidence="3" id="KW-1185">Reference proteome</keyword>
<evidence type="ECO:0000256" key="1">
    <source>
        <dbReference type="SAM" id="MobiDB-lite"/>
    </source>
</evidence>
<evidence type="ECO:0000313" key="3">
    <source>
        <dbReference type="Proteomes" id="UP001160148"/>
    </source>
</evidence>
<accession>A0AAV0YAF3</accession>
<sequence length="1329" mass="150635">MASSNSGVAHVTEDTMAVHPQHGEKSTSSSMSISTTEPIETIDTTNVDENTKNTPTTSDRFPKYVYSYEQLVEMSSIKWIAGFRLECCKISCKVNTELYFGLLKLFCQNLAQEMFDCRIKINKKSAPVKTYLKQFMTFFRENYKNVKEVKGDTLDVIYYDSMSSMLAYYIELKLMSNQCYEENPSRIKTSNKINTMLFILLDQKIDYIFDSVFKYYLFNRKVDTNRELIMLPVCKKLLSEHPMPKKINFPTYMRYILCFKVWENIIYSSGMHDSEERKELDILPLFLRRLNIPNDFMSQHEKYNWPNWPKLTMCSNKKQNLIQRDIKNVSFVLYYDANLSLKRCYKDISSAAPIKDIPILLKPIVEQCKMLRPDLFAISRKELLRNWNKYFDDTLKPLKPSCNSLMIKIKYNLVPNNDDLTKLSHLGEGQQIITPNIDNFPHSDKKSIVKTNLINSSTNKIIDESNNDTSNENEKSSGDTLKTLTPTFKSFPNNVKSQSSDDEMQVNVKKSKSYEKHILSIDNGRFNPILSNKPSTMNYISEIMRTSDQPECTNSKKSKRIQCSPIGDKSENKKICRTKSMHDKSLLNCNPNEIIDSNCHNTNIVSISSVTVNNDNSVLDNTKNPNNINGVSCLINEPSVKETKCVTKASHTKLSTTADLNLKHTQSNLTVSDKNESIENSTKKIGSINDLDGTASPSKDIQWSIKLSQSDPYSHDLERNSNVLYKHTADGSNQKCSPNDTGLAIIKKSTLIQPNQQFQNEYNFIAKDNLSPTIQSGSETIDEKTQIQFRADNSFESISRTEPTDHQEMYRNTIIPSHQPECTNSKKSKRIQCSPIGDESENKKICRTKSMHDKSLLNCNPNEIIDSNCHNTNIVSISSVTVNNDNSVLDNTKNPNNINGVSCLINEPSVKETKCATKASHTILSTTADLNLKHTQSNLTASDKNESIENSTKKIGSINDLDGTASPSSDIQWPIKLSQSAPYSHDLERNSNVLYKHTADGSNQKCSPNETGLAIIKKSTLIQPNQQFQNEYNFIAKDNLSPTIQSGSETIGEKTQIQFRADNSFESISRTEPTDHQEMYRNTIIPSHQPECTNSKKSKRIQCSPIGDESENKKICRTKSMHDKSLLNCNPNEIIDSNCHNTNIVSISSVTVNNDNSVLDNTRNPNNINGVSCHNNETFSPRNPNVRTKASHTILSTTADLNLKHTQKRNSNVLYKHTADGSNQKCSPNDTGLAIIKKSTLIQPNQQFQNVYNFIAKDNLSPTIQSGSETIDEKTQIQFRADNSFESISRTEPTDHQEMYRNTIIPSHQPECTNSKKSKEFNVHQLVIK</sequence>
<dbReference type="Proteomes" id="UP001160148">
    <property type="component" value="Unassembled WGS sequence"/>
</dbReference>
<organism evidence="2 3">
    <name type="scientific">Macrosiphum euphorbiae</name>
    <name type="common">potato aphid</name>
    <dbReference type="NCBI Taxonomy" id="13131"/>
    <lineage>
        <taxon>Eukaryota</taxon>
        <taxon>Metazoa</taxon>
        <taxon>Ecdysozoa</taxon>
        <taxon>Arthropoda</taxon>
        <taxon>Hexapoda</taxon>
        <taxon>Insecta</taxon>
        <taxon>Pterygota</taxon>
        <taxon>Neoptera</taxon>
        <taxon>Paraneoptera</taxon>
        <taxon>Hemiptera</taxon>
        <taxon>Sternorrhyncha</taxon>
        <taxon>Aphidomorpha</taxon>
        <taxon>Aphidoidea</taxon>
        <taxon>Aphididae</taxon>
        <taxon>Macrosiphini</taxon>
        <taxon>Macrosiphum</taxon>
    </lineage>
</organism>
<feature type="region of interest" description="Disordered" evidence="1">
    <location>
        <begin position="1"/>
        <end position="55"/>
    </location>
</feature>